<evidence type="ECO:0000259" key="8">
    <source>
        <dbReference type="Pfam" id="PF00185"/>
    </source>
</evidence>
<evidence type="ECO:0000256" key="4">
    <source>
        <dbReference type="ARBA" id="ARBA00022975"/>
    </source>
</evidence>
<protein>
    <recommendedName>
        <fullName evidence="7">Aspartate carbamoyltransferase</fullName>
        <ecNumber evidence="7">2.1.3.2</ecNumber>
    </recommendedName>
    <alternativeName>
        <fullName evidence="7">Aspartate transcarbamylase</fullName>
        <shortName evidence="7">ATCase</shortName>
    </alternativeName>
</protein>
<dbReference type="NCBIfam" id="NF002032">
    <property type="entry name" value="PRK00856.1"/>
    <property type="match status" value="1"/>
</dbReference>
<dbReference type="PRINTS" id="PR00101">
    <property type="entry name" value="ATCASE"/>
</dbReference>
<organism evidence="10 11">
    <name type="scientific">Bowdeniella nasicola</name>
    <dbReference type="NCBI Taxonomy" id="208480"/>
    <lineage>
        <taxon>Bacteria</taxon>
        <taxon>Bacillati</taxon>
        <taxon>Actinomycetota</taxon>
        <taxon>Actinomycetes</taxon>
        <taxon>Actinomycetales</taxon>
        <taxon>Actinomycetaceae</taxon>
        <taxon>Bowdeniella</taxon>
    </lineage>
</organism>
<dbReference type="FunFam" id="3.40.50.1370:FF:000012">
    <property type="entry name" value="Aspartate carbamoyltransferase"/>
    <property type="match status" value="1"/>
</dbReference>
<keyword evidence="11" id="KW-1185">Reference proteome</keyword>
<name>A0A1H4AR83_9ACTO</name>
<dbReference type="InterPro" id="IPR006131">
    <property type="entry name" value="Asp_carbamoyltransf_Asp/Orn-bd"/>
</dbReference>
<feature type="binding site" evidence="7">
    <location>
        <position position="179"/>
    </location>
    <ligand>
        <name>L-aspartate</name>
        <dbReference type="ChEBI" id="CHEBI:29991"/>
    </ligand>
</feature>
<dbReference type="Proteomes" id="UP000199288">
    <property type="component" value="Unassembled WGS sequence"/>
</dbReference>
<gene>
    <name evidence="7" type="primary">pyrB</name>
    <name evidence="10" type="ORF">SAMN02910418_01479</name>
</gene>
<dbReference type="InterPro" id="IPR006132">
    <property type="entry name" value="Asp/Orn_carbamoyltranf_P-bd"/>
</dbReference>
<dbReference type="HAMAP" id="MF_00001">
    <property type="entry name" value="Asp_carb_tr"/>
    <property type="match status" value="1"/>
</dbReference>
<comment type="function">
    <text evidence="5 7">Catalyzes the condensation of carbamoyl phosphate and aspartate to form carbamoyl aspartate and inorganic phosphate, the committed step in the de novo pyrimidine nucleotide biosynthesis pathway.</text>
</comment>
<dbReference type="UniPathway" id="UPA00070">
    <property type="reaction ID" value="UER00116"/>
</dbReference>
<evidence type="ECO:0000256" key="1">
    <source>
        <dbReference type="ARBA" id="ARBA00004852"/>
    </source>
</evidence>
<dbReference type="OrthoDB" id="9774690at2"/>
<dbReference type="GO" id="GO:0006520">
    <property type="term" value="P:amino acid metabolic process"/>
    <property type="evidence" value="ECO:0007669"/>
    <property type="project" value="InterPro"/>
</dbReference>
<dbReference type="AlphaFoldDB" id="A0A1H4AR83"/>
<feature type="binding site" evidence="7">
    <location>
        <position position="279"/>
    </location>
    <ligand>
        <name>carbamoyl phosphate</name>
        <dbReference type="ChEBI" id="CHEBI:58228"/>
    </ligand>
</feature>
<dbReference type="FunFam" id="3.40.50.1370:FF:000007">
    <property type="entry name" value="Aspartate carbamoyltransferase"/>
    <property type="match status" value="1"/>
</dbReference>
<feature type="domain" description="Aspartate/ornithine carbamoyltransferase Asp/Orn-binding" evidence="8">
    <location>
        <begin position="166"/>
        <end position="315"/>
    </location>
</feature>
<feature type="binding site" evidence="7">
    <location>
        <position position="104"/>
    </location>
    <ligand>
        <name>carbamoyl phosphate</name>
        <dbReference type="ChEBI" id="CHEBI:58228"/>
    </ligand>
</feature>
<dbReference type="Pfam" id="PF00185">
    <property type="entry name" value="OTCace"/>
    <property type="match status" value="1"/>
</dbReference>
<evidence type="ECO:0000259" key="9">
    <source>
        <dbReference type="Pfam" id="PF02729"/>
    </source>
</evidence>
<comment type="catalytic activity">
    <reaction evidence="6 7">
        <text>carbamoyl phosphate + L-aspartate = N-carbamoyl-L-aspartate + phosphate + H(+)</text>
        <dbReference type="Rhea" id="RHEA:20013"/>
        <dbReference type="ChEBI" id="CHEBI:15378"/>
        <dbReference type="ChEBI" id="CHEBI:29991"/>
        <dbReference type="ChEBI" id="CHEBI:32814"/>
        <dbReference type="ChEBI" id="CHEBI:43474"/>
        <dbReference type="ChEBI" id="CHEBI:58228"/>
        <dbReference type="EC" id="2.1.3.2"/>
    </reaction>
</comment>
<dbReference type="GO" id="GO:0006207">
    <property type="term" value="P:'de novo' pyrimidine nucleobase biosynthetic process"/>
    <property type="evidence" value="ECO:0007669"/>
    <property type="project" value="InterPro"/>
</dbReference>
<feature type="binding site" evidence="7">
    <location>
        <position position="278"/>
    </location>
    <ligand>
        <name>carbamoyl phosphate</name>
        <dbReference type="ChEBI" id="CHEBI:58228"/>
    </ligand>
</feature>
<dbReference type="NCBIfam" id="TIGR00670">
    <property type="entry name" value="asp_carb_tr"/>
    <property type="match status" value="1"/>
</dbReference>
<feature type="binding site" evidence="7">
    <location>
        <position position="55"/>
    </location>
    <ligand>
        <name>carbamoyl phosphate</name>
        <dbReference type="ChEBI" id="CHEBI:58228"/>
    </ligand>
</feature>
<feature type="binding site" evidence="7">
    <location>
        <position position="137"/>
    </location>
    <ligand>
        <name>carbamoyl phosphate</name>
        <dbReference type="ChEBI" id="CHEBI:58228"/>
    </ligand>
</feature>
<feature type="binding site" evidence="7">
    <location>
        <position position="82"/>
    </location>
    <ligand>
        <name>L-aspartate</name>
        <dbReference type="ChEBI" id="CHEBI:29991"/>
    </ligand>
</feature>
<comment type="similarity">
    <text evidence="2 7">Belongs to the aspartate/ornithine carbamoyltransferase superfamily. ATCase family.</text>
</comment>
<dbReference type="InterPro" id="IPR002082">
    <property type="entry name" value="Asp_carbamoyltransf"/>
</dbReference>
<dbReference type="GO" id="GO:0016597">
    <property type="term" value="F:amino acid binding"/>
    <property type="evidence" value="ECO:0007669"/>
    <property type="project" value="InterPro"/>
</dbReference>
<evidence type="ECO:0000256" key="6">
    <source>
        <dbReference type="ARBA" id="ARBA00048859"/>
    </source>
</evidence>
<dbReference type="InterPro" id="IPR036901">
    <property type="entry name" value="Asp/Orn_carbamoylTrfase_sf"/>
</dbReference>
<proteinExistence type="inferred from homology"/>
<dbReference type="InterPro" id="IPR006130">
    <property type="entry name" value="Asp/Orn_carbamoylTrfase"/>
</dbReference>
<sequence length="327" mass="35175">MKHLLNAKDLTKAEVLRLLDTAEAMAATQDRQVKKLPVLRGKTVVNLFFEDSTRTRISFEAAAKRLSADVINFSAKGSSVSKGESLKDTAQTLDAMGIDGVVIRHSASGAPHRLAATDWIDVPVLNAGDGTHQHPTQALLDAFTMRRHLMGERDGSPAADGTDLSGNHIVIVGDVLHSRVARSNVELLKTLGAKVTLVAPPTLLPVGVEAWGAEVSYDLDAAIDAQPDAVMMLRVQRERMSAAGGGFFPSPLEYHRVYGLDKVRMDRLPEHAIIMHPGPMNRGLEISSDAADSPRATILEQVANGVSIRMATLYLLLAGDNTEEPIA</sequence>
<comment type="subunit">
    <text evidence="7">Heterododecamer (2C3:3R2) of six catalytic PyrB chains organized as two trimers (C3), and six regulatory PyrI chains organized as three dimers (R2).</text>
</comment>
<evidence type="ECO:0000256" key="3">
    <source>
        <dbReference type="ARBA" id="ARBA00022679"/>
    </source>
</evidence>
<evidence type="ECO:0000256" key="7">
    <source>
        <dbReference type="HAMAP-Rule" id="MF_00001"/>
    </source>
</evidence>
<dbReference type="RefSeq" id="WP_092564448.1">
    <property type="nucleotide sequence ID" value="NZ_FNQV01000008.1"/>
</dbReference>
<accession>A0A1H4AR83</accession>
<keyword evidence="3 7" id="KW-0808">Transferase</keyword>
<evidence type="ECO:0000313" key="10">
    <source>
        <dbReference type="EMBL" id="SEA38443.1"/>
    </source>
</evidence>
<dbReference type="PRINTS" id="PR00100">
    <property type="entry name" value="AOTCASE"/>
</dbReference>
<feature type="binding site" evidence="7">
    <location>
        <position position="134"/>
    </location>
    <ligand>
        <name>carbamoyl phosphate</name>
        <dbReference type="ChEBI" id="CHEBI:58228"/>
    </ligand>
</feature>
<dbReference type="GO" id="GO:0005829">
    <property type="term" value="C:cytosol"/>
    <property type="evidence" value="ECO:0007669"/>
    <property type="project" value="TreeGrafter"/>
</dbReference>
<dbReference type="GO" id="GO:0004070">
    <property type="term" value="F:aspartate carbamoyltransferase activity"/>
    <property type="evidence" value="ECO:0007669"/>
    <property type="project" value="UniProtKB-UniRule"/>
</dbReference>
<dbReference type="PROSITE" id="PS00097">
    <property type="entry name" value="CARBAMOYLTRANSFERASE"/>
    <property type="match status" value="1"/>
</dbReference>
<dbReference type="EC" id="2.1.3.2" evidence="7"/>
<dbReference type="SUPFAM" id="SSF53671">
    <property type="entry name" value="Aspartate/ornithine carbamoyltransferase"/>
    <property type="match status" value="1"/>
</dbReference>
<dbReference type="PANTHER" id="PTHR45753">
    <property type="entry name" value="ORNITHINE CARBAMOYLTRANSFERASE, MITOCHONDRIAL"/>
    <property type="match status" value="1"/>
</dbReference>
<evidence type="ECO:0000256" key="2">
    <source>
        <dbReference type="ARBA" id="ARBA00008896"/>
    </source>
</evidence>
<feature type="binding site" evidence="7">
    <location>
        <position position="54"/>
    </location>
    <ligand>
        <name>carbamoyl phosphate</name>
        <dbReference type="ChEBI" id="CHEBI:58228"/>
    </ligand>
</feature>
<reference evidence="11" key="1">
    <citation type="submission" date="2016-10" db="EMBL/GenBank/DDBJ databases">
        <authorList>
            <person name="Varghese N."/>
            <person name="Submissions S."/>
        </authorList>
    </citation>
    <scope>NUCLEOTIDE SEQUENCE [LARGE SCALE GENOMIC DNA]</scope>
    <source>
        <strain evidence="11">KPR-1</strain>
    </source>
</reference>
<evidence type="ECO:0000313" key="11">
    <source>
        <dbReference type="Proteomes" id="UP000199288"/>
    </source>
</evidence>
<comment type="pathway">
    <text evidence="1 7">Pyrimidine metabolism; UMP biosynthesis via de novo pathway; (S)-dihydroorotate from bicarbonate: step 2/3.</text>
</comment>
<keyword evidence="4 7" id="KW-0665">Pyrimidine biosynthesis</keyword>
<dbReference type="PANTHER" id="PTHR45753:SF6">
    <property type="entry name" value="ASPARTATE CARBAMOYLTRANSFERASE"/>
    <property type="match status" value="1"/>
</dbReference>
<dbReference type="GO" id="GO:0044205">
    <property type="term" value="P:'de novo' UMP biosynthetic process"/>
    <property type="evidence" value="ECO:0007669"/>
    <property type="project" value="UniProtKB-UniRule"/>
</dbReference>
<dbReference type="Pfam" id="PF02729">
    <property type="entry name" value="OTCace_N"/>
    <property type="match status" value="1"/>
</dbReference>
<dbReference type="Gene3D" id="3.40.50.1370">
    <property type="entry name" value="Aspartate/ornithine carbamoyltransferase"/>
    <property type="match status" value="2"/>
</dbReference>
<feature type="binding site" evidence="7">
    <location>
        <position position="234"/>
    </location>
    <ligand>
        <name>L-aspartate</name>
        <dbReference type="ChEBI" id="CHEBI:29991"/>
    </ligand>
</feature>
<feature type="domain" description="Aspartate/ornithine carbamoyltransferase carbamoyl-P binding" evidence="9">
    <location>
        <begin position="2"/>
        <end position="146"/>
    </location>
</feature>
<dbReference type="EMBL" id="FNQV01000008">
    <property type="protein sequence ID" value="SEA38443.1"/>
    <property type="molecule type" value="Genomic_DNA"/>
</dbReference>
<evidence type="ECO:0000256" key="5">
    <source>
        <dbReference type="ARBA" id="ARBA00043884"/>
    </source>
</evidence>